<dbReference type="CDD" id="cd06261">
    <property type="entry name" value="TM_PBP2"/>
    <property type="match status" value="1"/>
</dbReference>
<feature type="region of interest" description="Disordered" evidence="8">
    <location>
        <begin position="1"/>
        <end position="36"/>
    </location>
</feature>
<feature type="transmembrane region" description="Helical" evidence="7">
    <location>
        <begin position="96"/>
        <end position="117"/>
    </location>
</feature>
<dbReference type="SUPFAM" id="SSF161098">
    <property type="entry name" value="MetI-like"/>
    <property type="match status" value="1"/>
</dbReference>
<dbReference type="EMBL" id="SSFD01000260">
    <property type="protein sequence ID" value="TXH81915.1"/>
    <property type="molecule type" value="Genomic_DNA"/>
</dbReference>
<reference evidence="10 11" key="1">
    <citation type="submission" date="2018-09" db="EMBL/GenBank/DDBJ databases">
        <title>Metagenome Assembled Genomes from an Advanced Water Purification Facility.</title>
        <authorList>
            <person name="Stamps B.W."/>
            <person name="Spear J.R."/>
        </authorList>
    </citation>
    <scope>NUCLEOTIDE SEQUENCE [LARGE SCALE GENOMIC DNA]</scope>
    <source>
        <strain evidence="10">Bin_27_1</strain>
    </source>
</reference>
<keyword evidence="2 7" id="KW-0813">Transport</keyword>
<keyword evidence="4 7" id="KW-0812">Transmembrane</keyword>
<evidence type="ECO:0000313" key="10">
    <source>
        <dbReference type="EMBL" id="TXH81915.1"/>
    </source>
</evidence>
<evidence type="ECO:0000313" key="11">
    <source>
        <dbReference type="Proteomes" id="UP000321192"/>
    </source>
</evidence>
<proteinExistence type="inferred from homology"/>
<feature type="compositionally biased region" description="Low complexity" evidence="8">
    <location>
        <begin position="13"/>
        <end position="33"/>
    </location>
</feature>
<dbReference type="InterPro" id="IPR035906">
    <property type="entry name" value="MetI-like_sf"/>
</dbReference>
<evidence type="ECO:0000256" key="4">
    <source>
        <dbReference type="ARBA" id="ARBA00022692"/>
    </source>
</evidence>
<feature type="transmembrane region" description="Helical" evidence="7">
    <location>
        <begin position="47"/>
        <end position="64"/>
    </location>
</feature>
<dbReference type="RefSeq" id="WP_276660372.1">
    <property type="nucleotide sequence ID" value="NZ_SSFD01000260.1"/>
</dbReference>
<comment type="caution">
    <text evidence="10">The sequence shown here is derived from an EMBL/GenBank/DDBJ whole genome shotgun (WGS) entry which is preliminary data.</text>
</comment>
<dbReference type="Pfam" id="PF00528">
    <property type="entry name" value="BPD_transp_1"/>
    <property type="match status" value="1"/>
</dbReference>
<dbReference type="AlphaFoldDB" id="A0A5C7SG61"/>
<comment type="similarity">
    <text evidence="7">Belongs to the binding-protein-dependent transport system permease family.</text>
</comment>
<keyword evidence="3" id="KW-1003">Cell membrane</keyword>
<dbReference type="InterPro" id="IPR000515">
    <property type="entry name" value="MetI-like"/>
</dbReference>
<evidence type="ECO:0000256" key="1">
    <source>
        <dbReference type="ARBA" id="ARBA00004651"/>
    </source>
</evidence>
<sequence>MSAQRLAPPAPAVPARTPVPSTTSPHTPAAAAPQGTLARRDERRLRIASLFVFVLLWQLGASLADSRTLPDPLAVLARIGAETASLALPGHLAVTLGRVAVAFAVAMLVGALVGMAMGRWRKVDAFLDAWLVLGLNIPALVTIILCYVWFGLNDWAAIVAVAINKIPTVIVTVREGARAVDPRLLEVARAYRLGRRTTFLRVYLPQLAPWLIAAARSGLSLIWKIVLVVELLGRSEGVGFQLNVFFQFFDITGILAYTLVFAGVVLAAEGWLLRPLERRLGAWRA</sequence>
<dbReference type="PROSITE" id="PS50928">
    <property type="entry name" value="ABC_TM1"/>
    <property type="match status" value="1"/>
</dbReference>
<feature type="transmembrane region" description="Helical" evidence="7">
    <location>
        <begin position="244"/>
        <end position="268"/>
    </location>
</feature>
<evidence type="ECO:0000259" key="9">
    <source>
        <dbReference type="PROSITE" id="PS50928"/>
    </source>
</evidence>
<dbReference type="PANTHER" id="PTHR30151:SF38">
    <property type="entry name" value="ALIPHATIC SULFONATES TRANSPORT PERMEASE PROTEIN SSUC-RELATED"/>
    <property type="match status" value="1"/>
</dbReference>
<gene>
    <name evidence="10" type="ORF">E6Q80_16400</name>
</gene>
<protein>
    <submittedName>
        <fullName evidence="10">ABC transporter permease</fullName>
    </submittedName>
</protein>
<dbReference type="GO" id="GO:0055085">
    <property type="term" value="P:transmembrane transport"/>
    <property type="evidence" value="ECO:0007669"/>
    <property type="project" value="InterPro"/>
</dbReference>
<organism evidence="10 11">
    <name type="scientific">Thauera aminoaromatica</name>
    <dbReference type="NCBI Taxonomy" id="164330"/>
    <lineage>
        <taxon>Bacteria</taxon>
        <taxon>Pseudomonadati</taxon>
        <taxon>Pseudomonadota</taxon>
        <taxon>Betaproteobacteria</taxon>
        <taxon>Rhodocyclales</taxon>
        <taxon>Zoogloeaceae</taxon>
        <taxon>Thauera</taxon>
    </lineage>
</organism>
<dbReference type="PANTHER" id="PTHR30151">
    <property type="entry name" value="ALKANE SULFONATE ABC TRANSPORTER-RELATED, MEMBRANE SUBUNIT"/>
    <property type="match status" value="1"/>
</dbReference>
<dbReference type="GO" id="GO:0005886">
    <property type="term" value="C:plasma membrane"/>
    <property type="evidence" value="ECO:0007669"/>
    <property type="project" value="UniProtKB-SubCell"/>
</dbReference>
<keyword evidence="6 7" id="KW-0472">Membrane</keyword>
<evidence type="ECO:0000256" key="7">
    <source>
        <dbReference type="RuleBase" id="RU363032"/>
    </source>
</evidence>
<dbReference type="Proteomes" id="UP000321192">
    <property type="component" value="Unassembled WGS sequence"/>
</dbReference>
<feature type="domain" description="ABC transmembrane type-1" evidence="9">
    <location>
        <begin position="92"/>
        <end position="272"/>
    </location>
</feature>
<evidence type="ECO:0000256" key="2">
    <source>
        <dbReference type="ARBA" id="ARBA00022448"/>
    </source>
</evidence>
<dbReference type="Gene3D" id="1.10.3720.10">
    <property type="entry name" value="MetI-like"/>
    <property type="match status" value="1"/>
</dbReference>
<accession>A0A5C7SG61</accession>
<evidence type="ECO:0000256" key="6">
    <source>
        <dbReference type="ARBA" id="ARBA00023136"/>
    </source>
</evidence>
<evidence type="ECO:0000256" key="3">
    <source>
        <dbReference type="ARBA" id="ARBA00022475"/>
    </source>
</evidence>
<keyword evidence="5 7" id="KW-1133">Transmembrane helix</keyword>
<comment type="subcellular location">
    <subcellularLocation>
        <location evidence="1 7">Cell membrane</location>
        <topology evidence="1 7">Multi-pass membrane protein</topology>
    </subcellularLocation>
</comment>
<evidence type="ECO:0000256" key="5">
    <source>
        <dbReference type="ARBA" id="ARBA00022989"/>
    </source>
</evidence>
<name>A0A5C7SG61_THASP</name>
<evidence type="ECO:0000256" key="8">
    <source>
        <dbReference type="SAM" id="MobiDB-lite"/>
    </source>
</evidence>
<feature type="transmembrane region" description="Helical" evidence="7">
    <location>
        <begin position="129"/>
        <end position="150"/>
    </location>
</feature>